<gene>
    <name evidence="3" type="ORF">HYH03_005797</name>
</gene>
<sequence>MAARRGLPARLCLRLALGVAALSAAQVALAQLTTYSPIAVYEGATGTSALVTSVQKVGAAFQVEVIQGTLKVSATAKTHIIRAYELAFNQALLNAMAAAVNKPGSMLVLLSSAGYDYNAILSPFLGGQSPNCEADLLSKAANLQFLEYSATLPLSLFTGSQAESYVCAAGTQWYSTNDGRSPLYIFKTPNGGIVKLIGYDYFDSLRQSQYEKLLLFATGSPVVEASPPPRASSPPPRPPPSPKANPSPGLVPEPREPGEPTAFPNPRAPRAPAAPKGEANVIILTDARSPSDSLRKTQLKTSIISVFGSSNVIARADQPGDSAIHVIYDNTYSSLSSGSKSTLKDKVKNARTVLSIVVTPETSQSTLSNILSDVIGANVNCLKRVMGPKEDMAAAPFSDFSNVNNIPRFSANMNPRDNTIGLSCDRGRQLLLVADHPLEAAMWEFAVGSGIVRLVGYDFTSGGWTSSLKDVSSTMRLPSMATVAVTWGRSMLPPAPPFSTPSPPQPPTPPPGGKFPGGRIPRVAFLTDRTAMSDAAAKSKLVDGVTDLGNAPGESSSPIDGSLVHVGYDTTLAAMDATTLNTLADMVQSKKTILSVVVTAGVSDTQRQTLLAKLTGASSLGCVSGTVPENGRVQRQIKINGDLRSDGWRAMADTRYVRCNLGQNLFAVNLVQDQAVILEMPTVGGGIVRLVGYNFMSGGRGDNRKPVTSLTVFAAALVTQKPVDPSEVLPPLPGGLRSPPSPPPPRGAYKRPPRPPGARLPPRPTNFGPLGPYRDAILITDLRPPTDKKDLDRKQKLLKGLRELKGYDVVGQPNFGNAPVHIIFDNTYQRLTQSQKYELLTRVLIWQTFLVVIVTPGTRSNALATIAMESTGLDNVRCSKEGIQAGARFKPSPGLLTDVVGPWRSSGGTSAINCYGSSPVYQTFDRNRPVIIEFFGPGAATVRFVGDDFSAGARGAGRVGLTKLLVWPQRLTGVPKPSPPPRLPPVPKAPRSPRGPGAAQLPNEPPFAPQPPDVPHDLGALLVALIVDPESAVLPAVDSARKEIFRVALDQAEPGRVAITVQESYPSIGVAMAFDNTLGRSTFTQDKKDELFNDIDLGNTVMNVMVTPLVSASNTVLTNIVRQLGGWPSASCTKTAAVAAPLRLTKFSDVARSRVPNVLEMGNNAMTIACTGVPDDFWRPIYVNPSNQVIVVEVITANYGILRLVGYDFSSATEASAAEWMKTLTYNLRISEGAPVF</sequence>
<feature type="region of interest" description="Disordered" evidence="1">
    <location>
        <begin position="492"/>
        <end position="520"/>
    </location>
</feature>
<keyword evidence="2" id="KW-0732">Signal</keyword>
<feature type="signal peptide" evidence="2">
    <location>
        <begin position="1"/>
        <end position="30"/>
    </location>
</feature>
<evidence type="ECO:0000256" key="2">
    <source>
        <dbReference type="SAM" id="SignalP"/>
    </source>
</evidence>
<evidence type="ECO:0000256" key="1">
    <source>
        <dbReference type="SAM" id="MobiDB-lite"/>
    </source>
</evidence>
<evidence type="ECO:0000313" key="4">
    <source>
        <dbReference type="Proteomes" id="UP000612055"/>
    </source>
</evidence>
<dbReference type="EMBL" id="JAEHOE010000020">
    <property type="protein sequence ID" value="KAG2496198.1"/>
    <property type="molecule type" value="Genomic_DNA"/>
</dbReference>
<feature type="compositionally biased region" description="Pro residues" evidence="1">
    <location>
        <begin position="976"/>
        <end position="990"/>
    </location>
</feature>
<feature type="compositionally biased region" description="Pro residues" evidence="1">
    <location>
        <begin position="728"/>
        <end position="746"/>
    </location>
</feature>
<comment type="caution">
    <text evidence="3">The sequence shown here is derived from an EMBL/GenBank/DDBJ whole genome shotgun (WGS) entry which is preliminary data.</text>
</comment>
<evidence type="ECO:0008006" key="5">
    <source>
        <dbReference type="Google" id="ProtNLM"/>
    </source>
</evidence>
<organism evidence="3 4">
    <name type="scientific">Edaphochlamys debaryana</name>
    <dbReference type="NCBI Taxonomy" id="47281"/>
    <lineage>
        <taxon>Eukaryota</taxon>
        <taxon>Viridiplantae</taxon>
        <taxon>Chlorophyta</taxon>
        <taxon>core chlorophytes</taxon>
        <taxon>Chlorophyceae</taxon>
        <taxon>CS clade</taxon>
        <taxon>Chlamydomonadales</taxon>
        <taxon>Chlamydomonadales incertae sedis</taxon>
        <taxon>Edaphochlamys</taxon>
    </lineage>
</organism>
<dbReference type="PANTHER" id="PTHR24216:SF65">
    <property type="entry name" value="PAXILLIN-LIKE PROTEIN 1"/>
    <property type="match status" value="1"/>
</dbReference>
<accession>A0A836C216</accession>
<feature type="compositionally biased region" description="Pro residues" evidence="1">
    <location>
        <begin position="493"/>
        <end position="513"/>
    </location>
</feature>
<feature type="region of interest" description="Disordered" evidence="1">
    <location>
        <begin position="724"/>
        <end position="771"/>
    </location>
</feature>
<feature type="compositionally biased region" description="Pro residues" evidence="1">
    <location>
        <begin position="1003"/>
        <end position="1013"/>
    </location>
</feature>
<name>A0A836C216_9CHLO</name>
<evidence type="ECO:0000313" key="3">
    <source>
        <dbReference type="EMBL" id="KAG2496198.1"/>
    </source>
</evidence>
<feature type="region of interest" description="Disordered" evidence="1">
    <location>
        <begin position="971"/>
        <end position="1013"/>
    </location>
</feature>
<dbReference type="PANTHER" id="PTHR24216">
    <property type="entry name" value="PAXILLIN-RELATED"/>
    <property type="match status" value="1"/>
</dbReference>
<proteinExistence type="predicted"/>
<feature type="region of interest" description="Disordered" evidence="1">
    <location>
        <begin position="224"/>
        <end position="277"/>
    </location>
</feature>
<feature type="compositionally biased region" description="Pro residues" evidence="1">
    <location>
        <begin position="226"/>
        <end position="251"/>
    </location>
</feature>
<dbReference type="OrthoDB" id="532473at2759"/>
<dbReference type="AlphaFoldDB" id="A0A836C216"/>
<keyword evidence="4" id="KW-1185">Reference proteome</keyword>
<dbReference type="Proteomes" id="UP000612055">
    <property type="component" value="Unassembled WGS sequence"/>
</dbReference>
<feature type="chain" id="PRO_5032940995" description="VWFA domain-containing protein" evidence="2">
    <location>
        <begin position="31"/>
        <end position="1237"/>
    </location>
</feature>
<protein>
    <recommendedName>
        <fullName evidence="5">VWFA domain-containing protein</fullName>
    </recommendedName>
</protein>
<reference evidence="3" key="1">
    <citation type="journal article" date="2020" name="bioRxiv">
        <title>Comparative genomics of Chlamydomonas.</title>
        <authorList>
            <person name="Craig R.J."/>
            <person name="Hasan A.R."/>
            <person name="Ness R.W."/>
            <person name="Keightley P.D."/>
        </authorList>
    </citation>
    <scope>NUCLEOTIDE SEQUENCE</scope>
    <source>
        <strain evidence="3">CCAP 11/70</strain>
    </source>
</reference>
<feature type="compositionally biased region" description="Pro residues" evidence="1">
    <location>
        <begin position="754"/>
        <end position="764"/>
    </location>
</feature>
<feature type="compositionally biased region" description="Low complexity" evidence="1">
    <location>
        <begin position="262"/>
        <end position="275"/>
    </location>
</feature>